<dbReference type="AlphaFoldDB" id="A0AAX6F2C3"/>
<name>A0AAX6F2C3_IRIPA</name>
<sequence>MVVVGHSAAPALAEFRGGVRLISGGGGYCFGETAPALERQSGGSSGYGLCWLASRRHSRAKVAWRLDARGRRRRSAPIDVRGITTERRGAHWSHGAGGRRARPRQRRAADSAGRVPTPTV</sequence>
<organism evidence="2 3">
    <name type="scientific">Iris pallida</name>
    <name type="common">Sweet iris</name>
    <dbReference type="NCBI Taxonomy" id="29817"/>
    <lineage>
        <taxon>Eukaryota</taxon>
        <taxon>Viridiplantae</taxon>
        <taxon>Streptophyta</taxon>
        <taxon>Embryophyta</taxon>
        <taxon>Tracheophyta</taxon>
        <taxon>Spermatophyta</taxon>
        <taxon>Magnoliopsida</taxon>
        <taxon>Liliopsida</taxon>
        <taxon>Asparagales</taxon>
        <taxon>Iridaceae</taxon>
        <taxon>Iridoideae</taxon>
        <taxon>Irideae</taxon>
        <taxon>Iris</taxon>
    </lineage>
</organism>
<proteinExistence type="predicted"/>
<dbReference type="EMBL" id="JANAVB010032386">
    <property type="protein sequence ID" value="KAJ6810496.1"/>
    <property type="molecule type" value="Genomic_DNA"/>
</dbReference>
<evidence type="ECO:0000256" key="1">
    <source>
        <dbReference type="SAM" id="MobiDB-lite"/>
    </source>
</evidence>
<comment type="caution">
    <text evidence="2">The sequence shown here is derived from an EMBL/GenBank/DDBJ whole genome shotgun (WGS) entry which is preliminary data.</text>
</comment>
<feature type="compositionally biased region" description="Basic residues" evidence="1">
    <location>
        <begin position="97"/>
        <end position="106"/>
    </location>
</feature>
<evidence type="ECO:0000313" key="2">
    <source>
        <dbReference type="EMBL" id="KAJ6810496.1"/>
    </source>
</evidence>
<accession>A0AAX6F2C3</accession>
<evidence type="ECO:0000313" key="3">
    <source>
        <dbReference type="Proteomes" id="UP001140949"/>
    </source>
</evidence>
<reference evidence="2" key="1">
    <citation type="journal article" date="2023" name="GigaByte">
        <title>Genome assembly of the bearded iris, Iris pallida Lam.</title>
        <authorList>
            <person name="Bruccoleri R.E."/>
            <person name="Oakeley E.J."/>
            <person name="Faust A.M.E."/>
            <person name="Altorfer M."/>
            <person name="Dessus-Babus S."/>
            <person name="Burckhardt D."/>
            <person name="Oertli M."/>
            <person name="Naumann U."/>
            <person name="Petersen F."/>
            <person name="Wong J."/>
        </authorList>
    </citation>
    <scope>NUCLEOTIDE SEQUENCE</scope>
    <source>
        <strain evidence="2">GSM-AAB239-AS_SAM_17_03QT</strain>
    </source>
</reference>
<reference evidence="2" key="2">
    <citation type="submission" date="2023-04" db="EMBL/GenBank/DDBJ databases">
        <authorList>
            <person name="Bruccoleri R.E."/>
            <person name="Oakeley E.J."/>
            <person name="Faust A.-M."/>
            <person name="Dessus-Babus S."/>
            <person name="Altorfer M."/>
            <person name="Burckhardt D."/>
            <person name="Oertli M."/>
            <person name="Naumann U."/>
            <person name="Petersen F."/>
            <person name="Wong J."/>
        </authorList>
    </citation>
    <scope>NUCLEOTIDE SEQUENCE</scope>
    <source>
        <strain evidence="2">GSM-AAB239-AS_SAM_17_03QT</strain>
        <tissue evidence="2">Leaf</tissue>
    </source>
</reference>
<gene>
    <name evidence="2" type="ORF">M6B38_156750</name>
</gene>
<protein>
    <submittedName>
        <fullName evidence="2">Extensin</fullName>
    </submittedName>
</protein>
<keyword evidence="3" id="KW-1185">Reference proteome</keyword>
<feature type="region of interest" description="Disordered" evidence="1">
    <location>
        <begin position="77"/>
        <end position="120"/>
    </location>
</feature>
<dbReference type="Proteomes" id="UP001140949">
    <property type="component" value="Unassembled WGS sequence"/>
</dbReference>